<dbReference type="PANTHER" id="PTHR33376:SF4">
    <property type="entry name" value="SIALIC ACID-BINDING PERIPLASMIC PROTEIN SIAP"/>
    <property type="match status" value="1"/>
</dbReference>
<dbReference type="Gene3D" id="3.40.190.170">
    <property type="entry name" value="Bacterial extracellular solute-binding protein, family 7"/>
    <property type="match status" value="1"/>
</dbReference>
<dbReference type="AlphaFoldDB" id="A0A2T4Z2K9"/>
<keyword evidence="1" id="KW-0732">Signal</keyword>
<evidence type="ECO:0000256" key="1">
    <source>
        <dbReference type="ARBA" id="ARBA00022729"/>
    </source>
</evidence>
<name>A0A2T4Z2K9_9HYPH</name>
<dbReference type="Pfam" id="PF03480">
    <property type="entry name" value="DctP"/>
    <property type="match status" value="1"/>
</dbReference>
<gene>
    <name evidence="2" type="ORF">C8P69_105169</name>
</gene>
<dbReference type="Proteomes" id="UP000241808">
    <property type="component" value="Unassembled WGS sequence"/>
</dbReference>
<sequence>MFDRRQFVAGLAGTTVLAAPTVLRAQTAWDMPVPYTDGTYHTQNVRWWVDEIAKATNNGIKIQVHSNNSLIRLPEILRAVGSGQVAAGEILISQFGNEDPIFELDSIPFLAQGFDQGQALYAASKAALEAACQRRGIRVLYSVAWPSQAFYSKTPINSAADMRGMKFRTVSPITSRMAELLGAVPTLVQASEVPQAFATNIVTGMITSGATGVQSRAWEFSSQFVNLRASMPKNAVLVNERAWQRLPEAVRKAMTEVSAKAEERGWKLAGEVETNSIEELRKNGMTIVEPSAQLLTDVKAVGAKLTEEWVAKAGDTGRAVIADFRKRIGA</sequence>
<comment type="caution">
    <text evidence="2">The sequence shown here is derived from an EMBL/GenBank/DDBJ whole genome shotgun (WGS) entry which is preliminary data.</text>
</comment>
<protein>
    <submittedName>
        <fullName evidence="2">TRAP-type C4-dicarboxylate transport system substrate-binding protein</fullName>
    </submittedName>
</protein>
<keyword evidence="3" id="KW-1185">Reference proteome</keyword>
<dbReference type="InterPro" id="IPR018389">
    <property type="entry name" value="DctP_fam"/>
</dbReference>
<dbReference type="EMBL" id="PZZL01000005">
    <property type="protein sequence ID" value="PTM55019.1"/>
    <property type="molecule type" value="Genomic_DNA"/>
</dbReference>
<dbReference type="NCBIfam" id="NF037995">
    <property type="entry name" value="TRAP_S1"/>
    <property type="match status" value="1"/>
</dbReference>
<dbReference type="GO" id="GO:0055085">
    <property type="term" value="P:transmembrane transport"/>
    <property type="evidence" value="ECO:0007669"/>
    <property type="project" value="InterPro"/>
</dbReference>
<evidence type="ECO:0000313" key="3">
    <source>
        <dbReference type="Proteomes" id="UP000241808"/>
    </source>
</evidence>
<evidence type="ECO:0000313" key="2">
    <source>
        <dbReference type="EMBL" id="PTM55019.1"/>
    </source>
</evidence>
<organism evidence="2 3">
    <name type="scientific">Phreatobacter oligotrophus</name>
    <dbReference type="NCBI Taxonomy" id="1122261"/>
    <lineage>
        <taxon>Bacteria</taxon>
        <taxon>Pseudomonadati</taxon>
        <taxon>Pseudomonadota</taxon>
        <taxon>Alphaproteobacteria</taxon>
        <taxon>Hyphomicrobiales</taxon>
        <taxon>Phreatobacteraceae</taxon>
        <taxon>Phreatobacter</taxon>
    </lineage>
</organism>
<dbReference type="RefSeq" id="WP_170118234.1">
    <property type="nucleotide sequence ID" value="NZ_JAIESU010000032.1"/>
</dbReference>
<proteinExistence type="predicted"/>
<dbReference type="PANTHER" id="PTHR33376">
    <property type="match status" value="1"/>
</dbReference>
<dbReference type="InterPro" id="IPR038404">
    <property type="entry name" value="TRAP_DctP_sf"/>
</dbReference>
<reference evidence="2 3" key="1">
    <citation type="submission" date="2018-04" db="EMBL/GenBank/DDBJ databases">
        <title>Genomic Encyclopedia of Archaeal and Bacterial Type Strains, Phase II (KMG-II): from individual species to whole genera.</title>
        <authorList>
            <person name="Goeker M."/>
        </authorList>
    </citation>
    <scope>NUCLEOTIDE SEQUENCE [LARGE SCALE GENOMIC DNA]</scope>
    <source>
        <strain evidence="2 3">DSM 25521</strain>
    </source>
</reference>
<accession>A0A2T4Z2K9</accession>
<dbReference type="CDD" id="cd13602">
    <property type="entry name" value="PBP2_TRAP_BpDctp6_7"/>
    <property type="match status" value="1"/>
</dbReference>